<dbReference type="Proteomes" id="UP000254508">
    <property type="component" value="Chromosome"/>
</dbReference>
<sequence>MKRVLIALALLAIVGVIVWATIGGGMRGTVEDRLEEQMIARGLPQPMAECMAGRMAERLSVGQLRKLENLQAEAGEPDIPLTIAEFLERVRRVDDREVLEVVASSAAICAFASG</sequence>
<dbReference type="AlphaFoldDB" id="A0A345YDS3"/>
<gene>
    <name evidence="1" type="ORF">DVR09_06750</name>
</gene>
<dbReference type="EMBL" id="CP031357">
    <property type="protein sequence ID" value="AXK42075.1"/>
    <property type="molecule type" value="Genomic_DNA"/>
</dbReference>
<reference evidence="2" key="1">
    <citation type="submission" date="2018-07" db="EMBL/GenBank/DDBJ databases">
        <title>Genome sequence of Erythrobacter strain YH-07, an antagonistic bacterium isolated from Yellow Sea.</title>
        <authorList>
            <person name="Tang T."/>
            <person name="Liu Q."/>
            <person name="Sun X."/>
        </authorList>
    </citation>
    <scope>NUCLEOTIDE SEQUENCE [LARGE SCALE GENOMIC DNA]</scope>
    <source>
        <strain evidence="2">YH-07</strain>
    </source>
</reference>
<dbReference type="KEGG" id="err:DVR09_06750"/>
<proteinExistence type="predicted"/>
<organism evidence="1 2">
    <name type="scientific">Erythrobacter aureus</name>
    <dbReference type="NCBI Taxonomy" id="2182384"/>
    <lineage>
        <taxon>Bacteria</taxon>
        <taxon>Pseudomonadati</taxon>
        <taxon>Pseudomonadota</taxon>
        <taxon>Alphaproteobacteria</taxon>
        <taxon>Sphingomonadales</taxon>
        <taxon>Erythrobacteraceae</taxon>
        <taxon>Erythrobacter/Porphyrobacter group</taxon>
        <taxon>Erythrobacter</taxon>
    </lineage>
</organism>
<dbReference type="OrthoDB" id="7409816at2"/>
<dbReference type="RefSeq" id="WP_115416259.1">
    <property type="nucleotide sequence ID" value="NZ_CP031357.1"/>
</dbReference>
<evidence type="ECO:0000313" key="1">
    <source>
        <dbReference type="EMBL" id="AXK42075.1"/>
    </source>
</evidence>
<protein>
    <submittedName>
        <fullName evidence="1">Uncharacterized protein</fullName>
    </submittedName>
</protein>
<keyword evidence="2" id="KW-1185">Reference proteome</keyword>
<evidence type="ECO:0000313" key="2">
    <source>
        <dbReference type="Proteomes" id="UP000254508"/>
    </source>
</evidence>
<accession>A0A345YDS3</accession>
<name>A0A345YDS3_9SPHN</name>